<dbReference type="Proteomes" id="UP001211894">
    <property type="component" value="Unassembled WGS sequence"/>
</dbReference>
<proteinExistence type="inferred from homology"/>
<dbReference type="PANTHER" id="PTHR30576">
    <property type="entry name" value="COLANIC BIOSYNTHESIS UDP-GLUCOSE LIPID CARRIER TRANSFERASE"/>
    <property type="match status" value="1"/>
</dbReference>
<dbReference type="Pfam" id="PF02397">
    <property type="entry name" value="Bac_transf"/>
    <property type="match status" value="1"/>
</dbReference>
<evidence type="ECO:0000313" key="3">
    <source>
        <dbReference type="EMBL" id="MDA7027368.1"/>
    </source>
</evidence>
<comment type="caution">
    <text evidence="3">The sequence shown here is derived from an EMBL/GenBank/DDBJ whole genome shotgun (WGS) entry which is preliminary data.</text>
</comment>
<dbReference type="EMBL" id="JAQKAB010000008">
    <property type="protein sequence ID" value="MDA7027368.1"/>
    <property type="molecule type" value="Genomic_DNA"/>
</dbReference>
<dbReference type="PANTHER" id="PTHR30576:SF8">
    <property type="entry name" value="UNDECAPRENYL-PHOSPHATE GALACTOSE PHOSPHOTRANSFERASE"/>
    <property type="match status" value="1"/>
</dbReference>
<protein>
    <submittedName>
        <fullName evidence="3">Sugar transferase</fullName>
    </submittedName>
</protein>
<organism evidence="3 4">
    <name type="scientific">Bacillus changyiensis</name>
    <dbReference type="NCBI Taxonomy" id="3004103"/>
    <lineage>
        <taxon>Bacteria</taxon>
        <taxon>Bacillati</taxon>
        <taxon>Bacillota</taxon>
        <taxon>Bacilli</taxon>
        <taxon>Bacillales</taxon>
        <taxon>Bacillaceae</taxon>
        <taxon>Bacillus</taxon>
    </lineage>
</organism>
<keyword evidence="3" id="KW-0808">Transferase</keyword>
<reference evidence="3 4" key="1">
    <citation type="submission" date="2023-01" db="EMBL/GenBank/DDBJ databases">
        <title>Bacillus changyiensis sp. nov., isolated from a coastal deposit.</title>
        <authorList>
            <person name="Xiao G."/>
            <person name="Lai Q."/>
            <person name="Hu Z."/>
            <person name="Shao Z."/>
        </authorList>
    </citation>
    <scope>NUCLEOTIDE SEQUENCE [LARGE SCALE GENOMIC DNA]</scope>
    <source>
        <strain evidence="3 4">CLL-7-23</strain>
    </source>
</reference>
<dbReference type="InterPro" id="IPR003362">
    <property type="entry name" value="Bact_transf"/>
</dbReference>
<accession>A0ABT4X5A1</accession>
<evidence type="ECO:0000259" key="2">
    <source>
        <dbReference type="Pfam" id="PF02397"/>
    </source>
</evidence>
<dbReference type="PROSITE" id="PS51257">
    <property type="entry name" value="PROKAR_LIPOPROTEIN"/>
    <property type="match status" value="1"/>
</dbReference>
<dbReference type="GO" id="GO:0016740">
    <property type="term" value="F:transferase activity"/>
    <property type="evidence" value="ECO:0007669"/>
    <property type="project" value="UniProtKB-KW"/>
</dbReference>
<evidence type="ECO:0000256" key="1">
    <source>
        <dbReference type="ARBA" id="ARBA00006464"/>
    </source>
</evidence>
<comment type="similarity">
    <text evidence="1">Belongs to the bacterial sugar transferase family.</text>
</comment>
<sequence>MKVKRFFDLVSAVVLLIVLSPAMMLTACLIKWKIGSPVLFRQVRPGLNGKPFTLYKFRTMTDERDKAGNLLSDEKRMTRAGKLIRKTSLDELPQLINVIKGDLSLVGPRPLLMEYVPLYTEKQWRRHEVRPGITGWAQINGRNKVTWEEKFELDVWYVDHRSFFLDLKILFLTVAKVLKSDGISQDQHVTVEKFTGRRNA</sequence>
<name>A0ABT4X5A1_9BACI</name>
<evidence type="ECO:0000313" key="4">
    <source>
        <dbReference type="Proteomes" id="UP001211894"/>
    </source>
</evidence>
<gene>
    <name evidence="3" type="ORF">PJ311_12295</name>
</gene>
<dbReference type="RefSeq" id="WP_271341209.1">
    <property type="nucleotide sequence ID" value="NZ_JAQKAB010000008.1"/>
</dbReference>
<feature type="domain" description="Bacterial sugar transferase" evidence="2">
    <location>
        <begin position="4"/>
        <end position="179"/>
    </location>
</feature>
<keyword evidence="4" id="KW-1185">Reference proteome</keyword>